<protein>
    <submittedName>
        <fullName evidence="1">Uncharacterized protein</fullName>
    </submittedName>
</protein>
<keyword evidence="2" id="KW-1185">Reference proteome</keyword>
<reference evidence="1" key="1">
    <citation type="submission" date="2020-05" db="EMBL/GenBank/DDBJ databases">
        <title>Large-scale comparative analyses of tick genomes elucidate their genetic diversity and vector capacities.</title>
        <authorList>
            <person name="Jia N."/>
            <person name="Wang J."/>
            <person name="Shi W."/>
            <person name="Du L."/>
            <person name="Sun Y."/>
            <person name="Zhan W."/>
            <person name="Jiang J."/>
            <person name="Wang Q."/>
            <person name="Zhang B."/>
            <person name="Ji P."/>
            <person name="Sakyi L.B."/>
            <person name="Cui X."/>
            <person name="Yuan T."/>
            <person name="Jiang B."/>
            <person name="Yang W."/>
            <person name="Lam T.T.-Y."/>
            <person name="Chang Q."/>
            <person name="Ding S."/>
            <person name="Wang X."/>
            <person name="Zhu J."/>
            <person name="Ruan X."/>
            <person name="Zhao L."/>
            <person name="Wei J."/>
            <person name="Que T."/>
            <person name="Du C."/>
            <person name="Cheng J."/>
            <person name="Dai P."/>
            <person name="Han X."/>
            <person name="Huang E."/>
            <person name="Gao Y."/>
            <person name="Liu J."/>
            <person name="Shao H."/>
            <person name="Ye R."/>
            <person name="Li L."/>
            <person name="Wei W."/>
            <person name="Wang X."/>
            <person name="Wang C."/>
            <person name="Yang T."/>
            <person name="Huo Q."/>
            <person name="Li W."/>
            <person name="Guo W."/>
            <person name="Chen H."/>
            <person name="Zhou L."/>
            <person name="Ni X."/>
            <person name="Tian J."/>
            <person name="Zhou Y."/>
            <person name="Sheng Y."/>
            <person name="Liu T."/>
            <person name="Pan Y."/>
            <person name="Xia L."/>
            <person name="Li J."/>
            <person name="Zhao F."/>
            <person name="Cao W."/>
        </authorList>
    </citation>
    <scope>NUCLEOTIDE SEQUENCE</scope>
    <source>
        <strain evidence="1">Hyas-2018</strain>
    </source>
</reference>
<comment type="caution">
    <text evidence="1">The sequence shown here is derived from an EMBL/GenBank/DDBJ whole genome shotgun (WGS) entry which is preliminary data.</text>
</comment>
<accession>A0ACB7SS05</accession>
<gene>
    <name evidence="1" type="ORF">HPB50_023367</name>
</gene>
<evidence type="ECO:0000313" key="1">
    <source>
        <dbReference type="EMBL" id="KAH6936837.1"/>
    </source>
</evidence>
<sequence length="93" mass="10339">MKVGEEDRTFERGKGLRKRTHVRARTTPPKRDDAIKQDVARSAGSACRATSNGTHDTGPRTDKRQGPTEPQQQAARDLRSQTGSGKQQLQKQK</sequence>
<proteinExistence type="predicted"/>
<dbReference type="EMBL" id="CM023483">
    <property type="protein sequence ID" value="KAH6936837.1"/>
    <property type="molecule type" value="Genomic_DNA"/>
</dbReference>
<organism evidence="1 2">
    <name type="scientific">Hyalomma asiaticum</name>
    <name type="common">Tick</name>
    <dbReference type="NCBI Taxonomy" id="266040"/>
    <lineage>
        <taxon>Eukaryota</taxon>
        <taxon>Metazoa</taxon>
        <taxon>Ecdysozoa</taxon>
        <taxon>Arthropoda</taxon>
        <taxon>Chelicerata</taxon>
        <taxon>Arachnida</taxon>
        <taxon>Acari</taxon>
        <taxon>Parasitiformes</taxon>
        <taxon>Ixodida</taxon>
        <taxon>Ixodoidea</taxon>
        <taxon>Ixodidae</taxon>
        <taxon>Hyalomminae</taxon>
        <taxon>Hyalomma</taxon>
    </lineage>
</organism>
<name>A0ACB7SS05_HYAAI</name>
<dbReference type="Proteomes" id="UP000821845">
    <property type="component" value="Chromosome 3"/>
</dbReference>
<evidence type="ECO:0000313" key="2">
    <source>
        <dbReference type="Proteomes" id="UP000821845"/>
    </source>
</evidence>